<dbReference type="Gene3D" id="3.40.50.300">
    <property type="entry name" value="P-loop containing nucleotide triphosphate hydrolases"/>
    <property type="match status" value="1"/>
</dbReference>
<protein>
    <recommendedName>
        <fullName evidence="3">ABC transporter domain-containing protein</fullName>
    </recommendedName>
</protein>
<reference evidence="4" key="1">
    <citation type="submission" date="2018-05" db="EMBL/GenBank/DDBJ databases">
        <authorList>
            <person name="Lanie J.A."/>
            <person name="Ng W.-L."/>
            <person name="Kazmierczak K.M."/>
            <person name="Andrzejewski T.M."/>
            <person name="Davidsen T.M."/>
            <person name="Wayne K.J."/>
            <person name="Tettelin H."/>
            <person name="Glass J.I."/>
            <person name="Rusch D."/>
            <person name="Podicherti R."/>
            <person name="Tsui H.-C.T."/>
            <person name="Winkler M.E."/>
        </authorList>
    </citation>
    <scope>NUCLEOTIDE SEQUENCE</scope>
</reference>
<dbReference type="InterPro" id="IPR003593">
    <property type="entry name" value="AAA+_ATPase"/>
</dbReference>
<keyword evidence="2" id="KW-0067">ATP-binding</keyword>
<dbReference type="InterPro" id="IPR003439">
    <property type="entry name" value="ABC_transporter-like_ATP-bd"/>
</dbReference>
<feature type="non-terminal residue" evidence="4">
    <location>
        <position position="234"/>
    </location>
</feature>
<gene>
    <name evidence="4" type="ORF">METZ01_LOCUS301665</name>
</gene>
<evidence type="ECO:0000313" key="4">
    <source>
        <dbReference type="EMBL" id="SVC48811.1"/>
    </source>
</evidence>
<accession>A0A382MNB3</accession>
<dbReference type="PANTHER" id="PTHR43158:SF2">
    <property type="entry name" value="SKFA PEPTIDE EXPORT ATP-BINDING PROTEIN SKFE"/>
    <property type="match status" value="1"/>
</dbReference>
<dbReference type="InterPro" id="IPR017871">
    <property type="entry name" value="ABC_transporter-like_CS"/>
</dbReference>
<organism evidence="4">
    <name type="scientific">marine metagenome</name>
    <dbReference type="NCBI Taxonomy" id="408172"/>
    <lineage>
        <taxon>unclassified sequences</taxon>
        <taxon>metagenomes</taxon>
        <taxon>ecological metagenomes</taxon>
    </lineage>
</organism>
<evidence type="ECO:0000256" key="1">
    <source>
        <dbReference type="ARBA" id="ARBA00022741"/>
    </source>
</evidence>
<dbReference type="SUPFAM" id="SSF52540">
    <property type="entry name" value="P-loop containing nucleoside triphosphate hydrolases"/>
    <property type="match status" value="1"/>
</dbReference>
<proteinExistence type="predicted"/>
<keyword evidence="1" id="KW-0547">Nucleotide-binding</keyword>
<dbReference type="EMBL" id="UINC01093969">
    <property type="protein sequence ID" value="SVC48811.1"/>
    <property type="molecule type" value="Genomic_DNA"/>
</dbReference>
<dbReference type="SMART" id="SM00382">
    <property type="entry name" value="AAA"/>
    <property type="match status" value="1"/>
</dbReference>
<dbReference type="InterPro" id="IPR027417">
    <property type="entry name" value="P-loop_NTPase"/>
</dbReference>
<dbReference type="PROSITE" id="PS00211">
    <property type="entry name" value="ABC_TRANSPORTER_1"/>
    <property type="match status" value="1"/>
</dbReference>
<feature type="domain" description="ABC transporter" evidence="3">
    <location>
        <begin position="9"/>
        <end position="234"/>
    </location>
</feature>
<sequence length="234" mass="26219">MTNPEYPVIELSNLTIQRGETKILDEVSWRVNRGEHWVVLGGNGSGKTALLSALTGYFTPSKGEIDLLGERFGQVHLPTLRRKIGLVSSSVRQMMVDDEPTLNLVITGKYAMIDLWDKPKPSDCEEARKILRRIRCEHLADRPWGVLSQGERQRALIGRALMARPEVLLLDEPCAGLDPVARENFLQFIDELGHSRNAPTLVLVTHHVEEITPVYNHVLLLREGLVLACGCKSQ</sequence>
<evidence type="ECO:0000256" key="2">
    <source>
        <dbReference type="ARBA" id="ARBA00022840"/>
    </source>
</evidence>
<dbReference type="GO" id="GO:0005524">
    <property type="term" value="F:ATP binding"/>
    <property type="evidence" value="ECO:0007669"/>
    <property type="project" value="UniProtKB-KW"/>
</dbReference>
<dbReference type="Pfam" id="PF00005">
    <property type="entry name" value="ABC_tran"/>
    <property type="match status" value="1"/>
</dbReference>
<dbReference type="PROSITE" id="PS50893">
    <property type="entry name" value="ABC_TRANSPORTER_2"/>
    <property type="match status" value="1"/>
</dbReference>
<name>A0A382MNB3_9ZZZZ</name>
<dbReference type="AlphaFoldDB" id="A0A382MNB3"/>
<evidence type="ECO:0000259" key="3">
    <source>
        <dbReference type="PROSITE" id="PS50893"/>
    </source>
</evidence>
<dbReference type="GO" id="GO:0016887">
    <property type="term" value="F:ATP hydrolysis activity"/>
    <property type="evidence" value="ECO:0007669"/>
    <property type="project" value="InterPro"/>
</dbReference>
<dbReference type="PANTHER" id="PTHR43158">
    <property type="entry name" value="SKFA PEPTIDE EXPORT ATP-BINDING PROTEIN SKFE"/>
    <property type="match status" value="1"/>
</dbReference>